<dbReference type="CDD" id="cd12183">
    <property type="entry name" value="LDH_like_2"/>
    <property type="match status" value="1"/>
</dbReference>
<protein>
    <submittedName>
        <fullName evidence="8">2-hydroxyacid dehydrogenase</fullName>
    </submittedName>
</protein>
<accession>A0ABY7LWA4</accession>
<keyword evidence="3" id="KW-0520">NAD</keyword>
<dbReference type="Proteomes" id="UP001211005">
    <property type="component" value="Chromosome"/>
</dbReference>
<dbReference type="PROSITE" id="PS00670">
    <property type="entry name" value="D_2_HYDROXYACID_DH_2"/>
    <property type="match status" value="1"/>
</dbReference>
<proteinExistence type="inferred from homology"/>
<dbReference type="RefSeq" id="WP_269561065.1">
    <property type="nucleotide sequence ID" value="NZ_CP114767.1"/>
</dbReference>
<dbReference type="Pfam" id="PF00389">
    <property type="entry name" value="2-Hacid_dh"/>
    <property type="match status" value="1"/>
</dbReference>
<feature type="compositionally biased region" description="Polar residues" evidence="5">
    <location>
        <begin position="337"/>
        <end position="346"/>
    </location>
</feature>
<comment type="similarity">
    <text evidence="1 4">Belongs to the D-isomer specific 2-hydroxyacid dehydrogenase family.</text>
</comment>
<dbReference type="PANTHER" id="PTHR43026">
    <property type="entry name" value="2-HYDROXYACID DEHYDROGENASE HOMOLOG 1-RELATED"/>
    <property type="match status" value="1"/>
</dbReference>
<dbReference type="EMBL" id="CP114767">
    <property type="protein sequence ID" value="WBA43020.1"/>
    <property type="molecule type" value="Genomic_DNA"/>
</dbReference>
<dbReference type="InterPro" id="IPR029752">
    <property type="entry name" value="D-isomer_DH_CS1"/>
</dbReference>
<evidence type="ECO:0000259" key="6">
    <source>
        <dbReference type="Pfam" id="PF00389"/>
    </source>
</evidence>
<sequence>MHATLFSVQSFERSFLQHANTRHHQLQLLDTRLCADTAHLAQGAAAISVFSPDDVSGPVLEQLSSYGVRYVAVRAAGYDNVDLVAARQLGIRVANVPDYSPYAIAEHAVTLMLTLCRHLHQADQQLRANDFRLDQLIGFELHGKTVGILGVGRIGAVVARILHGFGCRLLGTDVQPNPELTERYGLEYVPLSQLCAQADIISVHTPLTPATHHLINERLLKSMKPGVMLINTGRGGVLDTAAALRALKSGHLGFLGLDVYEAEKGLFFTDHTRDLLLDDTFARLLTFKNVLITGHQAYLTREALTNIAEATVASLTAWGQGEAPAHELLPPPVKAGSSATPASAKA</sequence>
<reference evidence="8 9" key="1">
    <citation type="submission" date="2022-12" db="EMBL/GenBank/DDBJ databases">
        <title>Hymenobacter canadensis sp. nov. isolated from lake water of the Cambridge Bay, Canada.</title>
        <authorList>
            <person name="Kim W.H."/>
            <person name="Lee Y.M."/>
        </authorList>
    </citation>
    <scope>NUCLEOTIDE SEQUENCE [LARGE SCALE GENOMIC DNA]</scope>
    <source>
        <strain evidence="8 9">PAMC 29467</strain>
    </source>
</reference>
<dbReference type="SUPFAM" id="SSF51735">
    <property type="entry name" value="NAD(P)-binding Rossmann-fold domains"/>
    <property type="match status" value="1"/>
</dbReference>
<evidence type="ECO:0000313" key="9">
    <source>
        <dbReference type="Proteomes" id="UP001211005"/>
    </source>
</evidence>
<dbReference type="PROSITE" id="PS00065">
    <property type="entry name" value="D_2_HYDROXYACID_DH_1"/>
    <property type="match status" value="1"/>
</dbReference>
<dbReference type="InterPro" id="IPR006139">
    <property type="entry name" value="D-isomer_2_OHA_DH_cat_dom"/>
</dbReference>
<keyword evidence="2 4" id="KW-0560">Oxidoreductase</keyword>
<keyword evidence="9" id="KW-1185">Reference proteome</keyword>
<evidence type="ECO:0000256" key="1">
    <source>
        <dbReference type="ARBA" id="ARBA00005854"/>
    </source>
</evidence>
<dbReference type="PANTHER" id="PTHR43026:SF1">
    <property type="entry name" value="2-HYDROXYACID DEHYDROGENASE HOMOLOG 1-RELATED"/>
    <property type="match status" value="1"/>
</dbReference>
<evidence type="ECO:0000256" key="3">
    <source>
        <dbReference type="ARBA" id="ARBA00023027"/>
    </source>
</evidence>
<dbReference type="InterPro" id="IPR029753">
    <property type="entry name" value="D-isomer_DH_CS"/>
</dbReference>
<dbReference type="Pfam" id="PF02826">
    <property type="entry name" value="2-Hacid_dh_C"/>
    <property type="match status" value="1"/>
</dbReference>
<dbReference type="SUPFAM" id="SSF52283">
    <property type="entry name" value="Formate/glycerate dehydrogenase catalytic domain-like"/>
    <property type="match status" value="1"/>
</dbReference>
<name>A0ABY7LWA4_9BACT</name>
<organism evidence="8 9">
    <name type="scientific">Hymenobacter canadensis</name>
    <dbReference type="NCBI Taxonomy" id="2999067"/>
    <lineage>
        <taxon>Bacteria</taxon>
        <taxon>Pseudomonadati</taxon>
        <taxon>Bacteroidota</taxon>
        <taxon>Cytophagia</taxon>
        <taxon>Cytophagales</taxon>
        <taxon>Hymenobacteraceae</taxon>
        <taxon>Hymenobacter</taxon>
    </lineage>
</organism>
<feature type="region of interest" description="Disordered" evidence="5">
    <location>
        <begin position="326"/>
        <end position="346"/>
    </location>
</feature>
<dbReference type="Gene3D" id="3.40.50.720">
    <property type="entry name" value="NAD(P)-binding Rossmann-like Domain"/>
    <property type="match status" value="2"/>
</dbReference>
<dbReference type="InterPro" id="IPR058205">
    <property type="entry name" value="D-LDH-like"/>
</dbReference>
<feature type="domain" description="D-isomer specific 2-hydroxyacid dehydrogenase NAD-binding" evidence="7">
    <location>
        <begin position="109"/>
        <end position="297"/>
    </location>
</feature>
<evidence type="ECO:0000256" key="2">
    <source>
        <dbReference type="ARBA" id="ARBA00023002"/>
    </source>
</evidence>
<evidence type="ECO:0000313" key="8">
    <source>
        <dbReference type="EMBL" id="WBA43020.1"/>
    </source>
</evidence>
<gene>
    <name evidence="8" type="ORF">O3303_05505</name>
</gene>
<evidence type="ECO:0000256" key="5">
    <source>
        <dbReference type="SAM" id="MobiDB-lite"/>
    </source>
</evidence>
<dbReference type="InterPro" id="IPR006140">
    <property type="entry name" value="D-isomer_DH_NAD-bd"/>
</dbReference>
<dbReference type="InterPro" id="IPR036291">
    <property type="entry name" value="NAD(P)-bd_dom_sf"/>
</dbReference>
<evidence type="ECO:0000256" key="4">
    <source>
        <dbReference type="RuleBase" id="RU003719"/>
    </source>
</evidence>
<feature type="domain" description="D-isomer specific 2-hydroxyacid dehydrogenase catalytic" evidence="6">
    <location>
        <begin position="12"/>
        <end position="327"/>
    </location>
</feature>
<dbReference type="PROSITE" id="PS00671">
    <property type="entry name" value="D_2_HYDROXYACID_DH_3"/>
    <property type="match status" value="1"/>
</dbReference>
<evidence type="ECO:0000259" key="7">
    <source>
        <dbReference type="Pfam" id="PF02826"/>
    </source>
</evidence>